<evidence type="ECO:0000256" key="7">
    <source>
        <dbReference type="RuleBase" id="RU363032"/>
    </source>
</evidence>
<keyword evidence="4 7" id="KW-0812">Transmembrane</keyword>
<dbReference type="HOGENOM" id="CLU_046113_2_1_0"/>
<proteinExistence type="inferred from homology"/>
<evidence type="ECO:0000313" key="9">
    <source>
        <dbReference type="EMBL" id="BAL99880.1"/>
    </source>
</evidence>
<dbReference type="AlphaFoldDB" id="I0I3P3"/>
<dbReference type="RefSeq" id="WP_014433118.1">
    <property type="nucleotide sequence ID" value="NC_017079.1"/>
</dbReference>
<gene>
    <name evidence="9" type="ordered locus">CLDAP_18410</name>
</gene>
<dbReference type="InterPro" id="IPR035906">
    <property type="entry name" value="MetI-like_sf"/>
</dbReference>
<reference evidence="9 10" key="1">
    <citation type="submission" date="2012-02" db="EMBL/GenBank/DDBJ databases">
        <title>Complete genome sequence of Caldilinea aerophila DSM 14535 (= NBRC 102666).</title>
        <authorList>
            <person name="Oguchi A."/>
            <person name="Hosoyama A."/>
            <person name="Sekine M."/>
            <person name="Fukai R."/>
            <person name="Kato Y."/>
            <person name="Nakamura S."/>
            <person name="Hanada S."/>
            <person name="Yamazaki S."/>
            <person name="Fujita N."/>
        </authorList>
    </citation>
    <scope>NUCLEOTIDE SEQUENCE [LARGE SCALE GENOMIC DNA]</scope>
    <source>
        <strain evidence="10">DSM 14535 / JCM 11387 / NBRC 104270 / STL-6-O1</strain>
    </source>
</reference>
<evidence type="ECO:0000256" key="5">
    <source>
        <dbReference type="ARBA" id="ARBA00022989"/>
    </source>
</evidence>
<dbReference type="eggNOG" id="COG0600">
    <property type="taxonomic scope" value="Bacteria"/>
</dbReference>
<dbReference type="OrthoDB" id="9804353at2"/>
<evidence type="ECO:0000256" key="4">
    <source>
        <dbReference type="ARBA" id="ARBA00022692"/>
    </source>
</evidence>
<keyword evidence="3" id="KW-1003">Cell membrane</keyword>
<protein>
    <submittedName>
        <fullName evidence="9">Putative ABC transporter permease protein</fullName>
    </submittedName>
</protein>
<dbReference type="PANTHER" id="PTHR30151">
    <property type="entry name" value="ALKANE SULFONATE ABC TRANSPORTER-RELATED, MEMBRANE SUBUNIT"/>
    <property type="match status" value="1"/>
</dbReference>
<dbReference type="Proteomes" id="UP000007880">
    <property type="component" value="Chromosome"/>
</dbReference>
<sequence>MSDKMRKRLLDVIPPTVTIILFFLIWEVGCLVFRVDEFVLPRPSVAVETYFRWQSAIWPNALQTLYTTLVGFGLAIAMGVALGALIGYSELLYKALYPLLIGFNSIPKAALVPVFVIWFGVGTMPAILIAFLIAFFPIAVNVATGIATVEPELQDVLRSLGASRFDMFRKIGFPRAMPYFFASLKVAVTLSFVGSVIAELGASNRGIGNMMVIASSRFEVPLVFAGLLVVAAMGVALYAIFALLERRMVRWAYRGQN</sequence>
<feature type="transmembrane region" description="Helical" evidence="7">
    <location>
        <begin position="95"/>
        <end position="121"/>
    </location>
</feature>
<feature type="transmembrane region" description="Helical" evidence="7">
    <location>
        <begin position="127"/>
        <end position="149"/>
    </location>
</feature>
<keyword evidence="5 7" id="KW-1133">Transmembrane helix</keyword>
<evidence type="ECO:0000256" key="2">
    <source>
        <dbReference type="ARBA" id="ARBA00022448"/>
    </source>
</evidence>
<feature type="transmembrane region" description="Helical" evidence="7">
    <location>
        <begin position="179"/>
        <end position="202"/>
    </location>
</feature>
<dbReference type="KEGG" id="cap:CLDAP_18410"/>
<evidence type="ECO:0000259" key="8">
    <source>
        <dbReference type="PROSITE" id="PS50928"/>
    </source>
</evidence>
<feature type="domain" description="ABC transmembrane type-1" evidence="8">
    <location>
        <begin position="61"/>
        <end position="241"/>
    </location>
</feature>
<dbReference type="Gene3D" id="1.10.3720.10">
    <property type="entry name" value="MetI-like"/>
    <property type="match status" value="1"/>
</dbReference>
<keyword evidence="2 7" id="KW-0813">Transport</keyword>
<evidence type="ECO:0000256" key="3">
    <source>
        <dbReference type="ARBA" id="ARBA00022475"/>
    </source>
</evidence>
<dbReference type="PROSITE" id="PS50928">
    <property type="entry name" value="ABC_TM1"/>
    <property type="match status" value="1"/>
</dbReference>
<dbReference type="PATRIC" id="fig|926550.5.peg.2049"/>
<dbReference type="SUPFAM" id="SSF161098">
    <property type="entry name" value="MetI-like"/>
    <property type="match status" value="1"/>
</dbReference>
<dbReference type="CDD" id="cd06261">
    <property type="entry name" value="TM_PBP2"/>
    <property type="match status" value="1"/>
</dbReference>
<dbReference type="GO" id="GO:0055085">
    <property type="term" value="P:transmembrane transport"/>
    <property type="evidence" value="ECO:0007669"/>
    <property type="project" value="InterPro"/>
</dbReference>
<feature type="transmembrane region" description="Helical" evidence="7">
    <location>
        <begin position="65"/>
        <end position="88"/>
    </location>
</feature>
<feature type="transmembrane region" description="Helical" evidence="7">
    <location>
        <begin position="12"/>
        <end position="35"/>
    </location>
</feature>
<dbReference type="EMBL" id="AP012337">
    <property type="protein sequence ID" value="BAL99880.1"/>
    <property type="molecule type" value="Genomic_DNA"/>
</dbReference>
<evidence type="ECO:0000256" key="1">
    <source>
        <dbReference type="ARBA" id="ARBA00004651"/>
    </source>
</evidence>
<comment type="subcellular location">
    <subcellularLocation>
        <location evidence="1 7">Cell membrane</location>
        <topology evidence="1 7">Multi-pass membrane protein</topology>
    </subcellularLocation>
</comment>
<name>I0I3P3_CALAS</name>
<dbReference type="InterPro" id="IPR000515">
    <property type="entry name" value="MetI-like"/>
</dbReference>
<dbReference type="Pfam" id="PF00528">
    <property type="entry name" value="BPD_transp_1"/>
    <property type="match status" value="1"/>
</dbReference>
<feature type="transmembrane region" description="Helical" evidence="7">
    <location>
        <begin position="222"/>
        <end position="244"/>
    </location>
</feature>
<keyword evidence="6 7" id="KW-0472">Membrane</keyword>
<evidence type="ECO:0000256" key="6">
    <source>
        <dbReference type="ARBA" id="ARBA00023136"/>
    </source>
</evidence>
<evidence type="ECO:0000313" key="10">
    <source>
        <dbReference type="Proteomes" id="UP000007880"/>
    </source>
</evidence>
<dbReference type="PANTHER" id="PTHR30151:SF20">
    <property type="entry name" value="ABC TRANSPORTER PERMEASE PROTEIN HI_0355-RELATED"/>
    <property type="match status" value="1"/>
</dbReference>
<accession>I0I3P3</accession>
<keyword evidence="10" id="KW-1185">Reference proteome</keyword>
<organism evidence="9 10">
    <name type="scientific">Caldilinea aerophila (strain DSM 14535 / JCM 11387 / NBRC 104270 / STL-6-O1)</name>
    <dbReference type="NCBI Taxonomy" id="926550"/>
    <lineage>
        <taxon>Bacteria</taxon>
        <taxon>Bacillati</taxon>
        <taxon>Chloroflexota</taxon>
        <taxon>Caldilineae</taxon>
        <taxon>Caldilineales</taxon>
        <taxon>Caldilineaceae</taxon>
        <taxon>Caldilinea</taxon>
    </lineage>
</organism>
<dbReference type="STRING" id="926550.CLDAP_18410"/>
<dbReference type="GO" id="GO:0005886">
    <property type="term" value="C:plasma membrane"/>
    <property type="evidence" value="ECO:0007669"/>
    <property type="project" value="UniProtKB-SubCell"/>
</dbReference>
<comment type="similarity">
    <text evidence="7">Belongs to the binding-protein-dependent transport system permease family.</text>
</comment>